<dbReference type="Pfam" id="PF01924">
    <property type="entry name" value="HypD"/>
    <property type="match status" value="1"/>
</dbReference>
<evidence type="ECO:0000256" key="3">
    <source>
        <dbReference type="ARBA" id="ARBA00023004"/>
    </source>
</evidence>
<comment type="similarity">
    <text evidence="1">Belongs to the HypD family.</text>
</comment>
<comment type="caution">
    <text evidence="4">The sequence shown here is derived from an EMBL/GenBank/DDBJ whole genome shotgun (WGS) entry which is preliminary data.</text>
</comment>
<keyword evidence="3" id="KW-0408">Iron</keyword>
<dbReference type="EMBL" id="BMCJ01000013">
    <property type="protein sequence ID" value="GGD04865.1"/>
    <property type="molecule type" value="Genomic_DNA"/>
</dbReference>
<proteinExistence type="inferred from homology"/>
<keyword evidence="2" id="KW-0479">Metal-binding</keyword>
<dbReference type="InterPro" id="IPR042243">
    <property type="entry name" value="HypD_1"/>
</dbReference>
<dbReference type="InterPro" id="IPR002780">
    <property type="entry name" value="Hyd_form_HypD"/>
</dbReference>
<protein>
    <submittedName>
        <fullName evidence="4">Hydrogenase formation protein HypD</fullName>
    </submittedName>
</protein>
<dbReference type="InterPro" id="IPR042244">
    <property type="entry name" value="HypD_2_sf"/>
</dbReference>
<dbReference type="NCBIfam" id="TIGR00075">
    <property type="entry name" value="hypD"/>
    <property type="match status" value="1"/>
</dbReference>
<evidence type="ECO:0000313" key="5">
    <source>
        <dbReference type="Proteomes" id="UP000619534"/>
    </source>
</evidence>
<dbReference type="Proteomes" id="UP000619534">
    <property type="component" value="Unassembled WGS sequence"/>
</dbReference>
<dbReference type="Gene3D" id="3.40.50.11740">
    <property type="entry name" value="HypD, alpha/beta domain 2"/>
    <property type="match status" value="2"/>
</dbReference>
<organism evidence="4 5">
    <name type="scientific">Thalassobacillus devorans</name>
    <dbReference type="NCBI Taxonomy" id="279813"/>
    <lineage>
        <taxon>Bacteria</taxon>
        <taxon>Bacillati</taxon>
        <taxon>Bacillota</taxon>
        <taxon>Bacilli</taxon>
        <taxon>Bacillales</taxon>
        <taxon>Bacillaceae</taxon>
        <taxon>Thalassobacillus</taxon>
    </lineage>
</organism>
<reference evidence="5" key="1">
    <citation type="journal article" date="2019" name="Int. J. Syst. Evol. Microbiol.">
        <title>The Global Catalogue of Microorganisms (GCM) 10K type strain sequencing project: providing services to taxonomists for standard genome sequencing and annotation.</title>
        <authorList>
            <consortium name="The Broad Institute Genomics Platform"/>
            <consortium name="The Broad Institute Genome Sequencing Center for Infectious Disease"/>
            <person name="Wu L."/>
            <person name="Ma J."/>
        </authorList>
    </citation>
    <scope>NUCLEOTIDE SEQUENCE [LARGE SCALE GENOMIC DNA]</scope>
    <source>
        <strain evidence="5">CCM 7282</strain>
    </source>
</reference>
<name>A0ABQ1PW81_9BACI</name>
<dbReference type="PANTHER" id="PTHR30149:SF0">
    <property type="entry name" value="HYDROGENASE MATURATION FACTOR HYPD"/>
    <property type="match status" value="1"/>
</dbReference>
<gene>
    <name evidence="4" type="ORF">GCM10007216_39390</name>
</gene>
<evidence type="ECO:0000256" key="1">
    <source>
        <dbReference type="ARBA" id="ARBA00007888"/>
    </source>
</evidence>
<keyword evidence="5" id="KW-1185">Reference proteome</keyword>
<dbReference type="Gene3D" id="6.10.20.100">
    <property type="match status" value="1"/>
</dbReference>
<sequence length="368" mass="41171">MNLMSYRNGPVFKRLFRKAEPLLKEKREALGRKINLLEVCGTHTEAFSKTGVRDLLAPYINLVSGLGCPVSVTDQCDIDQMIAYTKCENVIVTTFANMMKVPGTHSNLYQQKLEGSDISIVQSPSQALEIAEENPDKRVVFLGIGFETTAPSIAQTMKKAKAQGTKNYFVYPANKLTPPAVSSLLMDKEHQLDGLVLPGHVSVIIGRHGWQRLERFRVPTVISGFEPIDLLSSVVLLLKEIDKSSHVIQNNYPRHVREFGNGQAKKLVEEVFEVHSPSWRGFGKLPDSGLTIHAEFEKFDVRKNIVTDKPMSRNVKDCRCGDIVKAKEVPFNCKLFAIACTPESPLGPCMVSSEGICSSYYQYEREYL</sequence>
<dbReference type="PIRSF" id="PIRSF005622">
    <property type="entry name" value="Hydrgn_mat_hypD"/>
    <property type="match status" value="1"/>
</dbReference>
<dbReference type="PANTHER" id="PTHR30149">
    <property type="entry name" value="HYDROGENASE PROTEIN ASSEMBLY PROTEIN HYPD"/>
    <property type="match status" value="1"/>
</dbReference>
<evidence type="ECO:0000313" key="4">
    <source>
        <dbReference type="EMBL" id="GGD04865.1"/>
    </source>
</evidence>
<evidence type="ECO:0000256" key="2">
    <source>
        <dbReference type="ARBA" id="ARBA00022723"/>
    </source>
</evidence>
<accession>A0ABQ1PW81</accession>